<comment type="similarity">
    <text evidence="2">Belongs to the glutaredoxin family. CGFS subfamily.</text>
</comment>
<accession>A0A8R7UBN8</accession>
<evidence type="ECO:0000256" key="1">
    <source>
        <dbReference type="ARBA" id="ARBA00002426"/>
    </source>
</evidence>
<dbReference type="EnsemblPlants" id="TuG1812G0400003857.01.T01">
    <property type="protein sequence ID" value="TuG1812G0400003857.01.T01"/>
    <property type="gene ID" value="TuG1812G0400003857.01"/>
</dbReference>
<organism evidence="7 8">
    <name type="scientific">Triticum urartu</name>
    <name type="common">Red wild einkorn</name>
    <name type="synonym">Crithodium urartu</name>
    <dbReference type="NCBI Taxonomy" id="4572"/>
    <lineage>
        <taxon>Eukaryota</taxon>
        <taxon>Viridiplantae</taxon>
        <taxon>Streptophyta</taxon>
        <taxon>Embryophyta</taxon>
        <taxon>Tracheophyta</taxon>
        <taxon>Spermatophyta</taxon>
        <taxon>Magnoliopsida</taxon>
        <taxon>Liliopsida</taxon>
        <taxon>Poales</taxon>
        <taxon>Poaceae</taxon>
        <taxon>BOP clade</taxon>
        <taxon>Pooideae</taxon>
        <taxon>Triticodae</taxon>
        <taxon>Triticeae</taxon>
        <taxon>Triticinae</taxon>
        <taxon>Triticum</taxon>
    </lineage>
</organism>
<keyword evidence="3" id="KW-0411">Iron-sulfur</keyword>
<evidence type="ECO:0000313" key="8">
    <source>
        <dbReference type="Proteomes" id="UP000015106"/>
    </source>
</evidence>
<protein>
    <recommendedName>
        <fullName evidence="6">Glutaredoxin domain-containing protein</fullName>
    </recommendedName>
</protein>
<keyword evidence="8" id="KW-1185">Reference proteome</keyword>
<name>A0A8R7UBN8_TRIUA</name>
<sequence length="186" mass="21244">MQSKTCSVFSVFWKGVLCVFAQRSHNFHVVSTNVLPKQRSACQVGFPQYGFSHTVVEILQSLDVLTNEVLHQELKEYSSWPTFPQHYVDGEFFCGTTSRSGLLNSPCPRTQPKLLGLASALSYLEVLVSFRDRRLRCYGSAPTTYQMIMMLMLSEVLDQLCCKLKNVLSTCIIRSNYSKKKHLYRP</sequence>
<dbReference type="InterPro" id="IPR004480">
    <property type="entry name" value="Monothiol_GRX-rel"/>
</dbReference>
<dbReference type="AlphaFoldDB" id="A0A8R7UBN8"/>
<evidence type="ECO:0000256" key="2">
    <source>
        <dbReference type="ARBA" id="ARBA00008983"/>
    </source>
</evidence>
<dbReference type="Gramene" id="TuG1812G0400003857.01.T01">
    <property type="protein sequence ID" value="TuG1812G0400003857.01.T01"/>
    <property type="gene ID" value="TuG1812G0400003857.01"/>
</dbReference>
<dbReference type="PANTHER" id="PTHR10293">
    <property type="entry name" value="GLUTAREDOXIN FAMILY MEMBER"/>
    <property type="match status" value="1"/>
</dbReference>
<dbReference type="Proteomes" id="UP000015106">
    <property type="component" value="Chromosome 4"/>
</dbReference>
<dbReference type="PANTHER" id="PTHR10293:SF72">
    <property type="entry name" value="MONOTHIOL GLUTAREDOXIN-S14, CHLOROPLASTIC"/>
    <property type="match status" value="1"/>
</dbReference>
<reference evidence="8" key="1">
    <citation type="journal article" date="2013" name="Nature">
        <title>Draft genome of the wheat A-genome progenitor Triticum urartu.</title>
        <authorList>
            <person name="Ling H.Q."/>
            <person name="Zhao S."/>
            <person name="Liu D."/>
            <person name="Wang J."/>
            <person name="Sun H."/>
            <person name="Zhang C."/>
            <person name="Fan H."/>
            <person name="Li D."/>
            <person name="Dong L."/>
            <person name="Tao Y."/>
            <person name="Gao C."/>
            <person name="Wu H."/>
            <person name="Li Y."/>
            <person name="Cui Y."/>
            <person name="Guo X."/>
            <person name="Zheng S."/>
            <person name="Wang B."/>
            <person name="Yu K."/>
            <person name="Liang Q."/>
            <person name="Yang W."/>
            <person name="Lou X."/>
            <person name="Chen J."/>
            <person name="Feng M."/>
            <person name="Jian J."/>
            <person name="Zhang X."/>
            <person name="Luo G."/>
            <person name="Jiang Y."/>
            <person name="Liu J."/>
            <person name="Wang Z."/>
            <person name="Sha Y."/>
            <person name="Zhang B."/>
            <person name="Wu H."/>
            <person name="Tang D."/>
            <person name="Shen Q."/>
            <person name="Xue P."/>
            <person name="Zou S."/>
            <person name="Wang X."/>
            <person name="Liu X."/>
            <person name="Wang F."/>
            <person name="Yang Y."/>
            <person name="An X."/>
            <person name="Dong Z."/>
            <person name="Zhang K."/>
            <person name="Zhang X."/>
            <person name="Luo M.C."/>
            <person name="Dvorak J."/>
            <person name="Tong Y."/>
            <person name="Wang J."/>
            <person name="Yang H."/>
            <person name="Li Z."/>
            <person name="Wang D."/>
            <person name="Zhang A."/>
            <person name="Wang J."/>
        </authorList>
    </citation>
    <scope>NUCLEOTIDE SEQUENCE</scope>
    <source>
        <strain evidence="8">cv. G1812</strain>
    </source>
</reference>
<reference evidence="7" key="2">
    <citation type="submission" date="2018-03" db="EMBL/GenBank/DDBJ databases">
        <title>The Triticum urartu genome reveals the dynamic nature of wheat genome evolution.</title>
        <authorList>
            <person name="Ling H."/>
            <person name="Ma B."/>
            <person name="Shi X."/>
            <person name="Liu H."/>
            <person name="Dong L."/>
            <person name="Sun H."/>
            <person name="Cao Y."/>
            <person name="Gao Q."/>
            <person name="Zheng S."/>
            <person name="Li Y."/>
            <person name="Yu Y."/>
            <person name="Du H."/>
            <person name="Qi M."/>
            <person name="Li Y."/>
            <person name="Yu H."/>
            <person name="Cui Y."/>
            <person name="Wang N."/>
            <person name="Chen C."/>
            <person name="Wu H."/>
            <person name="Zhao Y."/>
            <person name="Zhang J."/>
            <person name="Li Y."/>
            <person name="Zhou W."/>
            <person name="Zhang B."/>
            <person name="Hu W."/>
            <person name="Eijk M."/>
            <person name="Tang J."/>
            <person name="Witsenboer H."/>
            <person name="Zhao S."/>
            <person name="Li Z."/>
            <person name="Zhang A."/>
            <person name="Wang D."/>
            <person name="Liang C."/>
        </authorList>
    </citation>
    <scope>NUCLEOTIDE SEQUENCE [LARGE SCALE GENOMIC DNA]</scope>
    <source>
        <strain evidence="7">cv. G1812</strain>
    </source>
</reference>
<keyword evidence="3" id="KW-0479">Metal-binding</keyword>
<proteinExistence type="inferred from homology"/>
<dbReference type="Gene3D" id="3.40.30.10">
    <property type="entry name" value="Glutaredoxin"/>
    <property type="match status" value="1"/>
</dbReference>
<comment type="function">
    <text evidence="1">May only reduce GSH-thiol disulfides, but not protein disulfides.</text>
</comment>
<evidence type="ECO:0000256" key="3">
    <source>
        <dbReference type="ARBA" id="ARBA00022714"/>
    </source>
</evidence>
<dbReference type="SUPFAM" id="SSF52833">
    <property type="entry name" value="Thioredoxin-like"/>
    <property type="match status" value="1"/>
</dbReference>
<evidence type="ECO:0000256" key="5">
    <source>
        <dbReference type="SAM" id="SignalP"/>
    </source>
</evidence>
<reference evidence="7" key="3">
    <citation type="submission" date="2022-06" db="UniProtKB">
        <authorList>
            <consortium name="EnsemblPlants"/>
        </authorList>
    </citation>
    <scope>IDENTIFICATION</scope>
</reference>
<feature type="chain" id="PRO_5035932960" description="Glutaredoxin domain-containing protein" evidence="5">
    <location>
        <begin position="19"/>
        <end position="186"/>
    </location>
</feature>
<dbReference type="InterPro" id="IPR002109">
    <property type="entry name" value="Glutaredoxin"/>
</dbReference>
<dbReference type="PROSITE" id="PS51354">
    <property type="entry name" value="GLUTAREDOXIN_2"/>
    <property type="match status" value="1"/>
</dbReference>
<evidence type="ECO:0000313" key="7">
    <source>
        <dbReference type="EnsemblPlants" id="TuG1812G0400003857.01.T01"/>
    </source>
</evidence>
<dbReference type="Pfam" id="PF00462">
    <property type="entry name" value="Glutaredoxin"/>
    <property type="match status" value="1"/>
</dbReference>
<evidence type="ECO:0000256" key="4">
    <source>
        <dbReference type="ARBA" id="ARBA00023284"/>
    </source>
</evidence>
<keyword evidence="4" id="KW-0676">Redox-active center</keyword>
<feature type="domain" description="Glutaredoxin" evidence="6">
    <location>
        <begin position="47"/>
        <end position="92"/>
    </location>
</feature>
<evidence type="ECO:0000259" key="6">
    <source>
        <dbReference type="Pfam" id="PF00462"/>
    </source>
</evidence>
<keyword evidence="5" id="KW-0732">Signal</keyword>
<dbReference type="GO" id="GO:0051537">
    <property type="term" value="F:2 iron, 2 sulfur cluster binding"/>
    <property type="evidence" value="ECO:0007669"/>
    <property type="project" value="UniProtKB-KW"/>
</dbReference>
<keyword evidence="3" id="KW-0408">Iron</keyword>
<keyword evidence="3" id="KW-0001">2Fe-2S</keyword>
<feature type="signal peptide" evidence="5">
    <location>
        <begin position="1"/>
        <end position="18"/>
    </location>
</feature>
<dbReference type="InterPro" id="IPR036249">
    <property type="entry name" value="Thioredoxin-like_sf"/>
</dbReference>